<dbReference type="AlphaFoldDB" id="G7YXE7"/>
<accession>G7YXE7</accession>
<name>G7YXE7_CLOSI</name>
<evidence type="ECO:0000313" key="1">
    <source>
        <dbReference type="EMBL" id="GAA57627.1"/>
    </source>
</evidence>
<proteinExistence type="predicted"/>
<keyword evidence="2" id="KW-1185">Reference proteome</keyword>
<dbReference type="EMBL" id="DF144905">
    <property type="protein sequence ID" value="GAA57627.1"/>
    <property type="molecule type" value="Genomic_DNA"/>
</dbReference>
<organism evidence="1 2">
    <name type="scientific">Clonorchis sinensis</name>
    <name type="common">Chinese liver fluke</name>
    <dbReference type="NCBI Taxonomy" id="79923"/>
    <lineage>
        <taxon>Eukaryota</taxon>
        <taxon>Metazoa</taxon>
        <taxon>Spiralia</taxon>
        <taxon>Lophotrochozoa</taxon>
        <taxon>Platyhelminthes</taxon>
        <taxon>Trematoda</taxon>
        <taxon>Digenea</taxon>
        <taxon>Opisthorchiida</taxon>
        <taxon>Opisthorchiata</taxon>
        <taxon>Opisthorchiidae</taxon>
        <taxon>Clonorchis</taxon>
    </lineage>
</organism>
<sequence length="132" mass="15057">MVCRSDMILRVTLVNRSVYNAASNFRGAMRSVTKNRATENRTVSPLLRRKDRCKCFVLIVMLDAKLALVSKALEEANTKNRAAWTKLDNERSSLNEYLAFSTPGKPIRTYALDEQDLADRSLTVDPAHRRRL</sequence>
<evidence type="ECO:0000313" key="2">
    <source>
        <dbReference type="Proteomes" id="UP000008909"/>
    </source>
</evidence>
<dbReference type="Proteomes" id="UP000008909">
    <property type="component" value="Unassembled WGS sequence"/>
</dbReference>
<protein>
    <submittedName>
        <fullName evidence="1">Uncharacterized protein</fullName>
    </submittedName>
</protein>
<reference evidence="1" key="1">
    <citation type="journal article" date="2011" name="Genome Biol.">
        <title>The draft genome of the carcinogenic human liver fluke Clonorchis sinensis.</title>
        <authorList>
            <person name="Wang X."/>
            <person name="Chen W."/>
            <person name="Huang Y."/>
            <person name="Sun J."/>
            <person name="Men J."/>
            <person name="Liu H."/>
            <person name="Luo F."/>
            <person name="Guo L."/>
            <person name="Lv X."/>
            <person name="Deng C."/>
            <person name="Zhou C."/>
            <person name="Fan Y."/>
            <person name="Li X."/>
            <person name="Huang L."/>
            <person name="Hu Y."/>
            <person name="Liang C."/>
            <person name="Hu X."/>
            <person name="Xu J."/>
            <person name="Yu X."/>
        </authorList>
    </citation>
    <scope>NUCLEOTIDE SEQUENCE [LARGE SCALE GENOMIC DNA]</scope>
    <source>
        <strain evidence="1">Henan</strain>
    </source>
</reference>
<reference key="2">
    <citation type="submission" date="2011-10" db="EMBL/GenBank/DDBJ databases">
        <title>The genome and transcriptome sequence of Clonorchis sinensis provide insights into the carcinogenic liver fluke.</title>
        <authorList>
            <person name="Wang X."/>
            <person name="Huang Y."/>
            <person name="Chen W."/>
            <person name="Liu H."/>
            <person name="Guo L."/>
            <person name="Chen Y."/>
            <person name="Luo F."/>
            <person name="Zhou W."/>
            <person name="Sun J."/>
            <person name="Mao Q."/>
            <person name="Liang P."/>
            <person name="Zhou C."/>
            <person name="Tian Y."/>
            <person name="Men J."/>
            <person name="Lv X."/>
            <person name="Huang L."/>
            <person name="Zhou J."/>
            <person name="Hu Y."/>
            <person name="Li R."/>
            <person name="Zhang F."/>
            <person name="Lei H."/>
            <person name="Li X."/>
            <person name="Hu X."/>
            <person name="Liang C."/>
            <person name="Xu J."/>
            <person name="Wu Z."/>
            <person name="Yu X."/>
        </authorList>
    </citation>
    <scope>NUCLEOTIDE SEQUENCE</scope>
    <source>
        <strain>Henan</strain>
    </source>
</reference>
<gene>
    <name evidence="1" type="ORF">CLF_112987</name>
</gene>